<proteinExistence type="predicted"/>
<gene>
    <name evidence="1" type="ORF">P3TCK_21365</name>
</gene>
<organism evidence="1 2">
    <name type="scientific">Photobacterium profundum 3TCK</name>
    <dbReference type="NCBI Taxonomy" id="314280"/>
    <lineage>
        <taxon>Bacteria</taxon>
        <taxon>Pseudomonadati</taxon>
        <taxon>Pseudomonadota</taxon>
        <taxon>Gammaproteobacteria</taxon>
        <taxon>Vibrionales</taxon>
        <taxon>Vibrionaceae</taxon>
        <taxon>Photobacterium</taxon>
    </lineage>
</organism>
<dbReference type="AlphaFoldDB" id="Q1Z8N3"/>
<protein>
    <submittedName>
        <fullName evidence="1">Uncharacterized protein</fullName>
    </submittedName>
</protein>
<dbReference type="HOGENOM" id="CLU_2602977_0_0_6"/>
<evidence type="ECO:0000313" key="1">
    <source>
        <dbReference type="EMBL" id="EAS45075.1"/>
    </source>
</evidence>
<comment type="caution">
    <text evidence="1">The sequence shown here is derived from an EMBL/GenBank/DDBJ whole genome shotgun (WGS) entry which is preliminary data.</text>
</comment>
<dbReference type="Proteomes" id="UP000003789">
    <property type="component" value="Unassembled WGS sequence"/>
</dbReference>
<reference evidence="1 2" key="1">
    <citation type="submission" date="2006-03" db="EMBL/GenBank/DDBJ databases">
        <authorList>
            <person name="Bartlett D.H."/>
            <person name="Valle G."/>
            <person name="Lauro F.M."/>
            <person name="Vezzi A."/>
            <person name="Simonato F."/>
            <person name="Eloe E."/>
            <person name="Vitulo N."/>
            <person name="Stratton T.K."/>
            <person name="D'angelo M."/>
            <person name="Ferriera S."/>
            <person name="Johnson J."/>
            <person name="Kravitz S."/>
            <person name="Beeson K."/>
            <person name="Sutton G."/>
            <person name="Rogers Y."/>
            <person name="Friedman R."/>
            <person name="Frazier M."/>
            <person name="Venter J.C."/>
        </authorList>
    </citation>
    <scope>NUCLEOTIDE SEQUENCE [LARGE SCALE GENOMIC DNA]</scope>
    <source>
        <strain evidence="1 2">3TCK</strain>
    </source>
</reference>
<dbReference type="EMBL" id="AAPH01000002">
    <property type="protein sequence ID" value="EAS45075.1"/>
    <property type="molecule type" value="Genomic_DNA"/>
</dbReference>
<accession>Q1Z8N3</accession>
<sequence>MRKCPFGAFNMNLINIINATDEVSRLILELRESGAELDEYQFQSFENSLQNLVSSATGLKPNLRDCEHCKGKGYVDSIT</sequence>
<name>Q1Z8N3_9GAMM</name>
<evidence type="ECO:0000313" key="2">
    <source>
        <dbReference type="Proteomes" id="UP000003789"/>
    </source>
</evidence>